<evidence type="ECO:0000313" key="1">
    <source>
        <dbReference type="EMBL" id="MDP9868671.1"/>
    </source>
</evidence>
<evidence type="ECO:0000313" key="2">
    <source>
        <dbReference type="Proteomes" id="UP001230426"/>
    </source>
</evidence>
<dbReference type="Proteomes" id="UP001230426">
    <property type="component" value="Unassembled WGS sequence"/>
</dbReference>
<reference evidence="1 2" key="1">
    <citation type="submission" date="2023-07" db="EMBL/GenBank/DDBJ databases">
        <title>Sequencing the genomes of 1000 actinobacteria strains.</title>
        <authorList>
            <person name="Klenk H.-P."/>
        </authorList>
    </citation>
    <scope>NUCLEOTIDE SEQUENCE [LARGE SCALE GENOMIC DNA]</scope>
    <source>
        <strain evidence="1 2">DSM 44109</strain>
    </source>
</reference>
<name>A0ABT9RIP0_9ACTN</name>
<gene>
    <name evidence="1" type="ORF">J2S55_007937</name>
</gene>
<dbReference type="RefSeq" id="WP_306871799.1">
    <property type="nucleotide sequence ID" value="NZ_JAUSRB010000002.1"/>
</dbReference>
<comment type="caution">
    <text evidence="1">The sequence shown here is derived from an EMBL/GenBank/DDBJ whole genome shotgun (WGS) entry which is preliminary data.</text>
</comment>
<accession>A0ABT9RIP0</accession>
<protein>
    <submittedName>
        <fullName evidence="1">Uncharacterized protein</fullName>
    </submittedName>
</protein>
<sequence length="72" mass="8131">MDQERWIVDEVEQVTEPATVIIGRPTVQLGLHPPYRDESRISVRPSRGAGIHRRIFGHCIPSLSGMLPPFPM</sequence>
<dbReference type="EMBL" id="JAUSRB010000002">
    <property type="protein sequence ID" value="MDP9868671.1"/>
    <property type="molecule type" value="Genomic_DNA"/>
</dbReference>
<organism evidence="1 2">
    <name type="scientific">Streptosporangium brasiliense</name>
    <dbReference type="NCBI Taxonomy" id="47480"/>
    <lineage>
        <taxon>Bacteria</taxon>
        <taxon>Bacillati</taxon>
        <taxon>Actinomycetota</taxon>
        <taxon>Actinomycetes</taxon>
        <taxon>Streptosporangiales</taxon>
        <taxon>Streptosporangiaceae</taxon>
        <taxon>Streptosporangium</taxon>
    </lineage>
</organism>
<proteinExistence type="predicted"/>
<keyword evidence="2" id="KW-1185">Reference proteome</keyword>